<proteinExistence type="predicted"/>
<reference evidence="1 2" key="1">
    <citation type="journal article" date="2022" name="Allergy">
        <title>Genome assembly and annotation of Periplaneta americana reveal a comprehensive cockroach allergen profile.</title>
        <authorList>
            <person name="Wang L."/>
            <person name="Xiong Q."/>
            <person name="Saelim N."/>
            <person name="Wang L."/>
            <person name="Nong W."/>
            <person name="Wan A.T."/>
            <person name="Shi M."/>
            <person name="Liu X."/>
            <person name="Cao Q."/>
            <person name="Hui J.H.L."/>
            <person name="Sookrung N."/>
            <person name="Leung T.F."/>
            <person name="Tungtrongchitr A."/>
            <person name="Tsui S.K.W."/>
        </authorList>
    </citation>
    <scope>NUCLEOTIDE SEQUENCE [LARGE SCALE GENOMIC DNA]</scope>
    <source>
        <strain evidence="1">PWHHKU_190912</strain>
    </source>
</reference>
<comment type="caution">
    <text evidence="1">The sequence shown here is derived from an EMBL/GenBank/DDBJ whole genome shotgun (WGS) entry which is preliminary data.</text>
</comment>
<gene>
    <name evidence="1" type="ORF">ANN_16749</name>
</gene>
<evidence type="ECO:0000313" key="2">
    <source>
        <dbReference type="Proteomes" id="UP001148838"/>
    </source>
</evidence>
<evidence type="ECO:0000313" key="1">
    <source>
        <dbReference type="EMBL" id="KAJ4436618.1"/>
    </source>
</evidence>
<organism evidence="1 2">
    <name type="scientific">Periplaneta americana</name>
    <name type="common">American cockroach</name>
    <name type="synonym">Blatta americana</name>
    <dbReference type="NCBI Taxonomy" id="6978"/>
    <lineage>
        <taxon>Eukaryota</taxon>
        <taxon>Metazoa</taxon>
        <taxon>Ecdysozoa</taxon>
        <taxon>Arthropoda</taxon>
        <taxon>Hexapoda</taxon>
        <taxon>Insecta</taxon>
        <taxon>Pterygota</taxon>
        <taxon>Neoptera</taxon>
        <taxon>Polyneoptera</taxon>
        <taxon>Dictyoptera</taxon>
        <taxon>Blattodea</taxon>
        <taxon>Blattoidea</taxon>
        <taxon>Blattidae</taxon>
        <taxon>Blattinae</taxon>
        <taxon>Periplaneta</taxon>
    </lineage>
</organism>
<protein>
    <submittedName>
        <fullName evidence="1">Uncharacterized protein</fullName>
    </submittedName>
</protein>
<keyword evidence="2" id="KW-1185">Reference proteome</keyword>
<sequence>MLIFPRAFFKERMLFGAPPGTIGAAVSSGLSNDEMYLKFMEHFIKFEAVERASAAGVVMVTFPPHTSNKLQPLDLSMVL</sequence>
<dbReference type="Proteomes" id="UP001148838">
    <property type="component" value="Unassembled WGS sequence"/>
</dbReference>
<accession>A0ABQ8SQZ1</accession>
<dbReference type="EMBL" id="JAJSOF020000021">
    <property type="protein sequence ID" value="KAJ4436618.1"/>
    <property type="molecule type" value="Genomic_DNA"/>
</dbReference>
<name>A0ABQ8SQZ1_PERAM</name>